<organism evidence="1 2">
    <name type="scientific">Leptospira stimsonii</name>
    <dbReference type="NCBI Taxonomy" id="2202203"/>
    <lineage>
        <taxon>Bacteria</taxon>
        <taxon>Pseudomonadati</taxon>
        <taxon>Spirochaetota</taxon>
        <taxon>Spirochaetia</taxon>
        <taxon>Leptospirales</taxon>
        <taxon>Leptospiraceae</taxon>
        <taxon>Leptospira</taxon>
    </lineage>
</organism>
<sequence>MISKKNCFGNLSFSLKRKIWNQIPLRSFGKAETFLHSDYHMFSERMGNEARCTDVPLKKGKMNYSLSPNARFMTD</sequence>
<dbReference type="AlphaFoldDB" id="A0A396Z9Z6"/>
<gene>
    <name evidence="1" type="ORF">DLM75_09510</name>
</gene>
<proteinExistence type="predicted"/>
<protein>
    <submittedName>
        <fullName evidence="1">Uncharacterized protein</fullName>
    </submittedName>
</protein>
<accession>A0A396Z9Z6</accession>
<comment type="caution">
    <text evidence="1">The sequence shown here is derived from an EMBL/GenBank/DDBJ whole genome shotgun (WGS) entry which is preliminary data.</text>
</comment>
<reference evidence="2" key="1">
    <citation type="submission" date="2018-05" db="EMBL/GenBank/DDBJ databases">
        <title>Leptospira yasudae sp. nov. and Leptospira stimsonii sp. nov., two pathogenic species of the genus Leptospira isolated from environmental sources.</title>
        <authorList>
            <person name="Casanovas-Massana A."/>
            <person name="Hamond C."/>
            <person name="Santos L.A."/>
            <person name="Hacker K.P."/>
            <person name="Balassiano I."/>
            <person name="Medeiros M.A."/>
            <person name="Reis M.G."/>
            <person name="Ko A.I."/>
            <person name="Wunder E.A."/>
        </authorList>
    </citation>
    <scope>NUCLEOTIDE SEQUENCE [LARGE SCALE GENOMIC DNA]</scope>
    <source>
        <strain evidence="2">Yale</strain>
    </source>
</reference>
<name>A0A396Z9Z6_9LEPT</name>
<dbReference type="Proteomes" id="UP000265798">
    <property type="component" value="Unassembled WGS sequence"/>
</dbReference>
<evidence type="ECO:0000313" key="2">
    <source>
        <dbReference type="Proteomes" id="UP000265798"/>
    </source>
</evidence>
<evidence type="ECO:0000313" key="1">
    <source>
        <dbReference type="EMBL" id="RHX90634.1"/>
    </source>
</evidence>
<dbReference type="EMBL" id="QHCT01000002">
    <property type="protein sequence ID" value="RHX90634.1"/>
    <property type="molecule type" value="Genomic_DNA"/>
</dbReference>